<dbReference type="RefSeq" id="WP_302108333.1">
    <property type="nucleotide sequence ID" value="NZ_JAUKTR010000001.1"/>
</dbReference>
<evidence type="ECO:0000256" key="1">
    <source>
        <dbReference type="SAM" id="MobiDB-lite"/>
    </source>
</evidence>
<comment type="caution">
    <text evidence="3">The sequence shown here is derived from an EMBL/GenBank/DDBJ whole genome shotgun (WGS) entry which is preliminary data.</text>
</comment>
<dbReference type="Proteomes" id="UP001169063">
    <property type="component" value="Unassembled WGS sequence"/>
</dbReference>
<accession>A0ABT8SKX7</accession>
<evidence type="ECO:0000259" key="2">
    <source>
        <dbReference type="Pfam" id="PF00149"/>
    </source>
</evidence>
<evidence type="ECO:0000313" key="4">
    <source>
        <dbReference type="Proteomes" id="UP001169063"/>
    </source>
</evidence>
<keyword evidence="3" id="KW-0540">Nuclease</keyword>
<keyword evidence="3" id="KW-0436">Ligase</keyword>
<dbReference type="GO" id="GO:0016787">
    <property type="term" value="F:hydrolase activity"/>
    <property type="evidence" value="ECO:0007669"/>
    <property type="project" value="UniProtKB-KW"/>
</dbReference>
<dbReference type="Gene3D" id="3.60.21.10">
    <property type="match status" value="1"/>
</dbReference>
<gene>
    <name evidence="3" type="primary">pdeM</name>
    <name evidence="3" type="ORF">Q0812_00490</name>
</gene>
<dbReference type="GO" id="GO:0016874">
    <property type="term" value="F:ligase activity"/>
    <property type="evidence" value="ECO:0007669"/>
    <property type="project" value="UniProtKB-KW"/>
</dbReference>
<dbReference type="InterPro" id="IPR026336">
    <property type="entry name" value="PdeM-like"/>
</dbReference>
<dbReference type="SUPFAM" id="SSF56300">
    <property type="entry name" value="Metallo-dependent phosphatases"/>
    <property type="match status" value="1"/>
</dbReference>
<dbReference type="EC" id="3.1.-.-" evidence="3"/>
<organism evidence="3 4">
    <name type="scientific">Peiella sedimenti</name>
    <dbReference type="NCBI Taxonomy" id="3061083"/>
    <lineage>
        <taxon>Bacteria</taxon>
        <taxon>Pseudomonadati</taxon>
        <taxon>Pseudomonadota</taxon>
        <taxon>Alphaproteobacteria</taxon>
        <taxon>Caulobacterales</taxon>
        <taxon>Caulobacteraceae</taxon>
        <taxon>Peiella</taxon>
    </lineage>
</organism>
<feature type="domain" description="Calcineurin-like phosphoesterase" evidence="2">
    <location>
        <begin position="38"/>
        <end position="130"/>
    </location>
</feature>
<evidence type="ECO:0000313" key="3">
    <source>
        <dbReference type="EMBL" id="MDO1557902.1"/>
    </source>
</evidence>
<sequence length="262" mass="28100">MNAQLVRRSPCQGLAMRLMGEAAVLRCSGALWLPELGVLAVADLHLEKGSAFAVRGQMLPPYDTRATLARLEAEVADLTPRQVVFMGDTFHDGDGAGRLAGDDRARLETMAGRVDLVWIAGNHDREGAQGLPGRTVAEIGAGAITLVHEPTLGEAPGQAAGHLHPCARVAAHGRSVRARCFLTDGERLILPAFGAYTGGLNVRDEAYAGLFRQTPWAGMIGRDRVHAVAWGKLLPEGADQFRRKKREASKPVSMAMRTARTP</sequence>
<dbReference type="EMBL" id="JAUKTR010000001">
    <property type="protein sequence ID" value="MDO1557902.1"/>
    <property type="molecule type" value="Genomic_DNA"/>
</dbReference>
<proteinExistence type="predicted"/>
<dbReference type="GO" id="GO:0004519">
    <property type="term" value="F:endonuclease activity"/>
    <property type="evidence" value="ECO:0007669"/>
    <property type="project" value="UniProtKB-KW"/>
</dbReference>
<dbReference type="InterPro" id="IPR004843">
    <property type="entry name" value="Calcineurin-like_PHP"/>
</dbReference>
<dbReference type="PANTHER" id="PTHR39323:SF1">
    <property type="entry name" value="BLR1149 PROTEIN"/>
    <property type="match status" value="1"/>
</dbReference>
<dbReference type="PANTHER" id="PTHR39323">
    <property type="entry name" value="BLR1149 PROTEIN"/>
    <property type="match status" value="1"/>
</dbReference>
<keyword evidence="3" id="KW-0255">Endonuclease</keyword>
<dbReference type="InterPro" id="IPR029052">
    <property type="entry name" value="Metallo-depent_PP-like"/>
</dbReference>
<keyword evidence="4" id="KW-1185">Reference proteome</keyword>
<feature type="region of interest" description="Disordered" evidence="1">
    <location>
        <begin position="242"/>
        <end position="262"/>
    </location>
</feature>
<reference evidence="3" key="1">
    <citation type="submission" date="2023-07" db="EMBL/GenBank/DDBJ databases">
        <title>Brevundimonas soil sp. nov., isolated from the soil of chemical plant.</title>
        <authorList>
            <person name="Wu N."/>
        </authorList>
    </citation>
    <scope>NUCLEOTIDE SEQUENCE</scope>
    <source>
        <strain evidence="3">XZ-24</strain>
    </source>
</reference>
<dbReference type="NCBIfam" id="TIGR04123">
    <property type="entry name" value="P_estr_lig_assc"/>
    <property type="match status" value="1"/>
</dbReference>
<protein>
    <submittedName>
        <fullName evidence="3">Ligase-associated DNA damage response endonuclease PdeM</fullName>
        <ecNumber evidence="3">3.1.-.-</ecNumber>
    </submittedName>
</protein>
<dbReference type="Pfam" id="PF00149">
    <property type="entry name" value="Metallophos"/>
    <property type="match status" value="1"/>
</dbReference>
<keyword evidence="3" id="KW-0378">Hydrolase</keyword>
<name>A0ABT8SKX7_9CAUL</name>